<comment type="caution">
    <text evidence="4">The sequence shown here is derived from an EMBL/GenBank/DDBJ whole genome shotgun (WGS) entry which is preliminary data.</text>
</comment>
<dbReference type="InterPro" id="IPR011050">
    <property type="entry name" value="Pectin_lyase_fold/virulence"/>
</dbReference>
<gene>
    <name evidence="4" type="ORF">BLNAU_18757</name>
</gene>
<feature type="region of interest" description="Disordered" evidence="1">
    <location>
        <begin position="2732"/>
        <end position="2778"/>
    </location>
</feature>
<evidence type="ECO:0000259" key="3">
    <source>
        <dbReference type="PROSITE" id="PS50011"/>
    </source>
</evidence>
<keyword evidence="2" id="KW-0812">Transmembrane</keyword>
<dbReference type="InterPro" id="IPR000719">
    <property type="entry name" value="Prot_kinase_dom"/>
</dbReference>
<evidence type="ECO:0000256" key="1">
    <source>
        <dbReference type="SAM" id="MobiDB-lite"/>
    </source>
</evidence>
<keyword evidence="2" id="KW-1133">Transmembrane helix</keyword>
<accession>A0ABQ9X3G4</accession>
<dbReference type="InterPro" id="IPR001245">
    <property type="entry name" value="Ser-Thr/Tyr_kinase_cat_dom"/>
</dbReference>
<dbReference type="EMBL" id="JARBJD010000231">
    <property type="protein sequence ID" value="KAK2946307.1"/>
    <property type="molecule type" value="Genomic_DNA"/>
</dbReference>
<feature type="compositionally biased region" description="Polar residues" evidence="1">
    <location>
        <begin position="2764"/>
        <end position="2778"/>
    </location>
</feature>
<name>A0ABQ9X3G4_9EUKA</name>
<dbReference type="Proteomes" id="UP001281761">
    <property type="component" value="Unassembled WGS sequence"/>
</dbReference>
<dbReference type="SUPFAM" id="SSF51126">
    <property type="entry name" value="Pectin lyase-like"/>
    <property type="match status" value="1"/>
</dbReference>
<keyword evidence="5" id="KW-1185">Reference proteome</keyword>
<feature type="compositionally biased region" description="Basic and acidic residues" evidence="1">
    <location>
        <begin position="2732"/>
        <end position="2741"/>
    </location>
</feature>
<proteinExistence type="predicted"/>
<dbReference type="SUPFAM" id="SSF56112">
    <property type="entry name" value="Protein kinase-like (PK-like)"/>
    <property type="match status" value="1"/>
</dbReference>
<sequence>MNSQQSLISTDVSLSSNHLSGTACPDINTIRKFVGINSTFSHCMTDAPNYQNQHLSSRTELLASPSGHFFQLCTFKNCKGSSNGAAISLTGSTSLRLDQCSFLSCQTTADYAGCVFMNSDGGSPTLTVTASSFVDAKSAWNAGSVYIMNTFTVSVSGCIFANSTTNMDGGALNRYQNPDENQQTTISDCVFSNCSHTDTTSEWGGGALVLSKISSQLTLHSLHFRNCSSATNRGHDIYFWVNYPTPSDTLFPNCESTSSSPRIYFHNGPNWTIPNPQLTTTLISIAARGISSNTVCIELTTDKTLSGTMMVLVNNLNGLSQTQPPNINRLLSFTFGTSTEPKAVGTCSVTYGKKFLLQSHLDEYVVDIASISNHEVNVPTGFSLPILPCIISASCDLDETGKYAEISLSGRGITPMVCDVTLVEVPDFLFSVTFLPSAQTSTPTLVLVYDSEAPLQYGATYTLETVRNAGQIIRLIGDDPITFTVPSQFERLDGTSVKSYSNKDQEIEVDFSGIFLEGDYTIILSINSTDANNISTTINFSGSKGTLKAILYNFNNPSTVNMTYGTTYSVISVMKGDKPISFASGHSMKSGSYTLSLVNQDDQDDSISIPLTFSSATEGSASASVYPTSTIKFGGSYTVVDVSTTDTVLQTVYFEEGLVVQVDNEPPRIKSTSSRLSGDRLMVNVSIVGLAFPSTMTDIQVTNGEKTWSSTPTWVSSEECWVTFRTSRTENNTALKYSTAYSILTAPSVTNGYYVHQGVTIEVPPAPILTSAATPMNSTTNLGFRITVDGHSLPSSGAYVASFKDVDRTVTINFDADGGRSDWIEIQKDSDFMFRTTYSLVSMVKSENGKEDEHILCEGVEVVTPNGPVLLDVTTSVLDQVDRNKVKMELSVSDISTEEYSLCVVDQSDDTNTLIPLSVSFDSVLVQTAQISFLVYGSGVLEYEHTYRVASMQSQSTKVQLSKTIVFTVPQSPPRITNAQATLNGGKTVVTVTLTGSNLVQKNFNAKVKGCSGEFTSTAISEVTSSSCKVSFSAGQEESSSLLGYGAVYEVISVSGSTDSFVVNPSVSFEVPKAPIVQAIDPKLSINCSHFQLTFTGTNLPETGSYTASLVNPNSFTFQVDFAEKIGTSEWIEAGVDGSLLFNASYTISSLVLSGEHIVMNKTDFKTPEGPTLSSVDADLNSTDPNKVDLKFRGERMVTGDYKAVVVEMGEVPSETNAESVRVEIEVKFGTSLLGTQTVEVYVSNTLKYNTRYEVTGLSKGSLNVSLPSRVTFPTPIQPIRVEHADCALNSSRDGVVVALSGQRLEEGDYLVVLEAFPSTQFSAILSIDGTLTFVVSADSSESVFLKYDQVYQIRSVTLNGSPIIVNPGVEFLVPKAPIVQKIIGTSEWIEAGVDGSLLFNASYTISSLVLSGEHIVMNKTDFKTPEGPTLSSVDADLNSTDPNKVDLKFRGERMVTGDYKAVVVEMGEVPSETNAESVRVEIEVKFGTSLLGTQTVEVYVSNTLKYNTRYEVTGLSKGSLNVSLPSRVTFPTPIQPIRVEHADCALNSSRDGVVVALSGQRLEEGDYLVVLEAFPSTQFSAILSIDGTLTFVVSADSSESVFLKYDQVYQIRSVTLNGSPIIVNPGVEFLVPKAPIVQKIVSQLSTNCSHIQLTFTGTNLPETGSYTASLVNPNSFTFQVDFAEKIGTSEWIEAGVDGSLLFNASYTISSLVLSGEHIVMNKTDFKTPEGPTLSSVDADLNSTDPNKVDLKFRGERMVTGDYKAVVVEMGEVPSETNAESVRVEIEVKFGTSLLGTQTVEVYVSNTLKYNTRYEVTGLSKGSLNVSLPSRVTFPTPIQPIRVEHADCALNSSRDGVVVALSGQRLEEGDYLVVLEAFPSTQFSAILSIDGTLTFVVSADSSESVFLKYDQVYQIRSVTLNGSPIIVNAGVEFLVPDPPIVSDASVSFKTESETVIEIKLIGSHLKLKGQYNVTLDSNDWFVITFENEGSGSSEELGIGWNNTLQYSTTYTVTSIVKVEDDLDRIPCNGPVSFATGQKPHNPSIYVRPEAGDSSRLCGGLSRPCLSVDIAWKIVLGIQFIEPTILIIHTSPLLAPITLKDDMHVVMTNGTTSEPSLTIPSTSSLVDSTMIDCSDSFLELKDVDVHLQSESSAFVFLAATESSIVLRDGSFQGKEIASTSRNEQADTLCLWETGIIRLVKSTTTITNTLFAHLSQGAICMNGGTLKVFTTSFTDNTPNSPSFPSAHRNIRCSEEGSIDVQSLNGGDGTSEKQPHAWISSEDCSLSSPIINVDAPHFIPTLFTNNSTVIFDKAARSYKFHVNGQMLLRCGLTLNVFDRDQTRQNGHNASIECASLEVEKWTETETVFIVTEKSLQNSLDSKLEWRGQFKFGNTQFTDSIRVKMSNRDKIAQSTLQSIPWLVPLVVCVIAAILFFLLFCLCCRRKCQKNEHSKSEEIDEAPIEMKEDVFLDLLDPTNQPSSRNIVHTLPLADNSEKTDFTKAIAQNRSEVVIPKIEFIQVMKCVEDFGLTTVNKQSTLYSRLHSSQTTPKPKTVEFGLKITQGLRRLVLTAQYNQLLTRISSHIIFVDPEDNPLLQLQTDPQNSDFEGTVHSYNRSCPKNGFEGQRWTAPEVLDEDGQVMQNINHQKAAVFSLGLILWEIDTRQVPVRELDAVNAQRVLGTGNGLNMQLVTHDTLRDLISKCLIVDPANRPSLEDIEKELQSISKEMIQQDKDRPDIAYDDHQGPHQFHVGAEGKGRQSLFAPPTRLPSNDTFNLSDTTFH</sequence>
<protein>
    <recommendedName>
        <fullName evidence="3">Protein kinase domain-containing protein</fullName>
    </recommendedName>
</protein>
<feature type="transmembrane region" description="Helical" evidence="2">
    <location>
        <begin position="2417"/>
        <end position="2439"/>
    </location>
</feature>
<organism evidence="4 5">
    <name type="scientific">Blattamonas nauphoetae</name>
    <dbReference type="NCBI Taxonomy" id="2049346"/>
    <lineage>
        <taxon>Eukaryota</taxon>
        <taxon>Metamonada</taxon>
        <taxon>Preaxostyla</taxon>
        <taxon>Oxymonadida</taxon>
        <taxon>Blattamonas</taxon>
    </lineage>
</organism>
<feature type="domain" description="Protein kinase" evidence="3">
    <location>
        <begin position="2382"/>
        <end position="2725"/>
    </location>
</feature>
<dbReference type="InterPro" id="IPR051681">
    <property type="entry name" value="Ser/Thr_Kinases-Pseudokinases"/>
</dbReference>
<keyword evidence="2" id="KW-0472">Membrane</keyword>
<evidence type="ECO:0000256" key="2">
    <source>
        <dbReference type="SAM" id="Phobius"/>
    </source>
</evidence>
<dbReference type="Pfam" id="PF07714">
    <property type="entry name" value="PK_Tyr_Ser-Thr"/>
    <property type="match status" value="1"/>
</dbReference>
<evidence type="ECO:0000313" key="4">
    <source>
        <dbReference type="EMBL" id="KAK2946307.1"/>
    </source>
</evidence>
<dbReference type="InterPro" id="IPR011009">
    <property type="entry name" value="Kinase-like_dom_sf"/>
</dbReference>
<evidence type="ECO:0000313" key="5">
    <source>
        <dbReference type="Proteomes" id="UP001281761"/>
    </source>
</evidence>
<reference evidence="4 5" key="1">
    <citation type="journal article" date="2022" name="bioRxiv">
        <title>Genomics of Preaxostyla Flagellates Illuminates Evolutionary Transitions and the Path Towards Mitochondrial Loss.</title>
        <authorList>
            <person name="Novak L.V.F."/>
            <person name="Treitli S.C."/>
            <person name="Pyrih J."/>
            <person name="Halakuc P."/>
            <person name="Pipaliya S.V."/>
            <person name="Vacek V."/>
            <person name="Brzon O."/>
            <person name="Soukal P."/>
            <person name="Eme L."/>
            <person name="Dacks J.B."/>
            <person name="Karnkowska A."/>
            <person name="Elias M."/>
            <person name="Hampl V."/>
        </authorList>
    </citation>
    <scope>NUCLEOTIDE SEQUENCE [LARGE SCALE GENOMIC DNA]</scope>
    <source>
        <strain evidence="4">NAU3</strain>
        <tissue evidence="4">Gut</tissue>
    </source>
</reference>
<dbReference type="PROSITE" id="PS50011">
    <property type="entry name" value="PROTEIN_KINASE_DOM"/>
    <property type="match status" value="1"/>
</dbReference>
<dbReference type="PANTHER" id="PTHR44329">
    <property type="entry name" value="SERINE/THREONINE-PROTEIN KINASE TNNI3K-RELATED"/>
    <property type="match status" value="1"/>
</dbReference>
<dbReference type="Gene3D" id="1.10.510.10">
    <property type="entry name" value="Transferase(Phosphotransferase) domain 1"/>
    <property type="match status" value="1"/>
</dbReference>